<evidence type="ECO:0000313" key="2">
    <source>
        <dbReference type="Proteomes" id="UP000683511"/>
    </source>
</evidence>
<accession>A0A975Y787</accession>
<dbReference type="Proteomes" id="UP000683511">
    <property type="component" value="Chromosome"/>
</dbReference>
<dbReference type="EMBL" id="CP021056">
    <property type="protein sequence ID" value="QXE26052.1"/>
    <property type="molecule type" value="Genomic_DNA"/>
</dbReference>
<dbReference type="AlphaFoldDB" id="A0A975Y787"/>
<reference evidence="1" key="1">
    <citation type="submission" date="2017-04" db="EMBL/GenBank/DDBJ databases">
        <title>Genome deletions in a multicellular cyanobacterial endosymbiont for morphological adaptation in marine diatoms.</title>
        <authorList>
            <person name="Wang Y."/>
            <person name="Gao H."/>
            <person name="Li R."/>
            <person name="Xu X."/>
        </authorList>
    </citation>
    <scope>NUCLEOTIDE SEQUENCE</scope>
    <source>
        <strain evidence="1">FACHB 800</strain>
    </source>
</reference>
<protein>
    <submittedName>
        <fullName evidence="1">Uncharacterized protein</fullName>
    </submittedName>
</protein>
<name>A0A975Y787_9NOST</name>
<keyword evidence="2" id="KW-1185">Reference proteome</keyword>
<organism evidence="1 2">
    <name type="scientific">Richelia sinica FACHB-800</name>
    <dbReference type="NCBI Taxonomy" id="1357546"/>
    <lineage>
        <taxon>Bacteria</taxon>
        <taxon>Bacillati</taxon>
        <taxon>Cyanobacteriota</taxon>
        <taxon>Cyanophyceae</taxon>
        <taxon>Nostocales</taxon>
        <taxon>Nostocaceae</taxon>
        <taxon>Richelia</taxon>
    </lineage>
</organism>
<evidence type="ECO:0000313" key="1">
    <source>
        <dbReference type="EMBL" id="QXE26052.1"/>
    </source>
</evidence>
<sequence>MSFKTCDRPKTSEWERTYKLRRIYQIGNPSFFVPILL</sequence>
<dbReference type="KEGG" id="rsin:B6N60_04780"/>
<gene>
    <name evidence="1" type="ORF">B6N60_04780</name>
</gene>
<proteinExistence type="predicted"/>